<dbReference type="InterPro" id="IPR000086">
    <property type="entry name" value="NUDIX_hydrolase_dom"/>
</dbReference>
<comment type="caution">
    <text evidence="11">The sequence shown here is derived from an EMBL/GenBank/DDBJ whole genome shotgun (WGS) entry which is preliminary data.</text>
</comment>
<keyword evidence="7" id="KW-0460">Magnesium</keyword>
<dbReference type="InterPro" id="IPR015376">
    <property type="entry name" value="Znr_NADH_PPase"/>
</dbReference>
<dbReference type="Gene3D" id="3.90.79.20">
    <property type="match status" value="1"/>
</dbReference>
<dbReference type="PROSITE" id="PS51462">
    <property type="entry name" value="NUDIX"/>
    <property type="match status" value="1"/>
</dbReference>
<evidence type="ECO:0000313" key="11">
    <source>
        <dbReference type="EMBL" id="MFD0896539.1"/>
    </source>
</evidence>
<keyword evidence="5" id="KW-0479">Metal-binding</keyword>
<sequence>MFQNIQPYILDTQYIPKPLQATDYMIILNGGKILMTTKTDGMQTPTFSELRSNYSADFSQPNYLLSIEGHSFFLLDVKLNEKVDFSYQSLNVLRNLVPKWLAFATATAAHLANWYLQNHFCGRCGRPLVKGTKERNLICPACGAEIYPRISPAIIVGVKRANQLLLTKYAAGYDRYALIAGFVEIGETLEDTIRREVFEETGLEVNHIHYYQSQPWAFSQSILMGFFADVSAADTYTTEEYHSDEAELSVAKWFDRDKIPIDDTTLSLTWDMIGAFRNGEIK</sequence>
<comment type="cofactor">
    <cofactor evidence="1">
        <name>Mg(2+)</name>
        <dbReference type="ChEBI" id="CHEBI:18420"/>
    </cofactor>
</comment>
<dbReference type="InterPro" id="IPR050241">
    <property type="entry name" value="NAD-cap_RNA_hydrolase_NudC"/>
</dbReference>
<dbReference type="Gene3D" id="3.90.79.10">
    <property type="entry name" value="Nucleoside Triphosphate Pyrophosphohydrolase"/>
    <property type="match status" value="1"/>
</dbReference>
<dbReference type="Pfam" id="PF00293">
    <property type="entry name" value="NUDIX"/>
    <property type="match status" value="1"/>
</dbReference>
<dbReference type="EMBL" id="JBHTIO010000008">
    <property type="protein sequence ID" value="MFD0896539.1"/>
    <property type="molecule type" value="Genomic_DNA"/>
</dbReference>
<evidence type="ECO:0000256" key="5">
    <source>
        <dbReference type="ARBA" id="ARBA00022723"/>
    </source>
</evidence>
<evidence type="ECO:0000256" key="6">
    <source>
        <dbReference type="ARBA" id="ARBA00022801"/>
    </source>
</evidence>
<accession>A0ABW3E8F2</accession>
<reference evidence="12" key="1">
    <citation type="journal article" date="2019" name="Int. J. Syst. Evol. Microbiol.">
        <title>The Global Catalogue of Microorganisms (GCM) 10K type strain sequencing project: providing services to taxonomists for standard genome sequencing and annotation.</title>
        <authorList>
            <consortium name="The Broad Institute Genomics Platform"/>
            <consortium name="The Broad Institute Genome Sequencing Center for Infectious Disease"/>
            <person name="Wu L."/>
            <person name="Ma J."/>
        </authorList>
    </citation>
    <scope>NUCLEOTIDE SEQUENCE [LARGE SCALE GENOMIC DNA]</scope>
    <source>
        <strain evidence="12">CCM 8925</strain>
    </source>
</reference>
<dbReference type="PANTHER" id="PTHR42904:SF6">
    <property type="entry name" value="NAD-CAPPED RNA HYDROLASE NUDT12"/>
    <property type="match status" value="1"/>
</dbReference>
<evidence type="ECO:0000259" key="10">
    <source>
        <dbReference type="PROSITE" id="PS51462"/>
    </source>
</evidence>
<dbReference type="PANTHER" id="PTHR42904">
    <property type="entry name" value="NUDIX HYDROLASE, NUDC SUBFAMILY"/>
    <property type="match status" value="1"/>
</dbReference>
<name>A0ABW3E8F2_9LACO</name>
<evidence type="ECO:0000256" key="8">
    <source>
        <dbReference type="ARBA" id="ARBA00023027"/>
    </source>
</evidence>
<evidence type="ECO:0000313" key="12">
    <source>
        <dbReference type="Proteomes" id="UP001597104"/>
    </source>
</evidence>
<evidence type="ECO:0000256" key="4">
    <source>
        <dbReference type="ARBA" id="ARBA00012381"/>
    </source>
</evidence>
<comment type="catalytic activity">
    <reaction evidence="9">
        <text>a 5'-end NAD(+)-phospho-ribonucleoside in mRNA + H2O = a 5'-end phospho-adenosine-phospho-ribonucleoside in mRNA + beta-nicotinamide D-ribonucleotide + 2 H(+)</text>
        <dbReference type="Rhea" id="RHEA:60876"/>
        <dbReference type="Rhea" id="RHEA-COMP:15698"/>
        <dbReference type="Rhea" id="RHEA-COMP:15719"/>
        <dbReference type="ChEBI" id="CHEBI:14649"/>
        <dbReference type="ChEBI" id="CHEBI:15377"/>
        <dbReference type="ChEBI" id="CHEBI:15378"/>
        <dbReference type="ChEBI" id="CHEBI:144029"/>
        <dbReference type="ChEBI" id="CHEBI:144051"/>
    </reaction>
    <physiologicalReaction direction="left-to-right" evidence="9">
        <dbReference type="Rhea" id="RHEA:60877"/>
    </physiologicalReaction>
</comment>
<evidence type="ECO:0000256" key="7">
    <source>
        <dbReference type="ARBA" id="ARBA00022842"/>
    </source>
</evidence>
<gene>
    <name evidence="11" type="primary">nudC</name>
    <name evidence="11" type="ORF">ACFQZ7_02125</name>
</gene>
<dbReference type="InterPro" id="IPR015797">
    <property type="entry name" value="NUDIX_hydrolase-like_dom_sf"/>
</dbReference>
<protein>
    <recommendedName>
        <fullName evidence="4">NAD(+) diphosphatase</fullName>
        <ecNumber evidence="4">3.6.1.22</ecNumber>
    </recommendedName>
</protein>
<feature type="domain" description="Nudix hydrolase" evidence="10">
    <location>
        <begin position="148"/>
        <end position="277"/>
    </location>
</feature>
<keyword evidence="12" id="KW-1185">Reference proteome</keyword>
<dbReference type="InterPro" id="IPR049734">
    <property type="entry name" value="NudC-like_C"/>
</dbReference>
<keyword evidence="6 11" id="KW-0378">Hydrolase</keyword>
<dbReference type="InterPro" id="IPR020084">
    <property type="entry name" value="NUDIX_hydrolase_CS"/>
</dbReference>
<dbReference type="EC" id="3.6.1.22" evidence="4"/>
<dbReference type="RefSeq" id="WP_137636908.1">
    <property type="nucleotide sequence ID" value="NZ_BJDN01000004.1"/>
</dbReference>
<evidence type="ECO:0000256" key="1">
    <source>
        <dbReference type="ARBA" id="ARBA00001946"/>
    </source>
</evidence>
<dbReference type="GO" id="GO:0016787">
    <property type="term" value="F:hydrolase activity"/>
    <property type="evidence" value="ECO:0007669"/>
    <property type="project" value="UniProtKB-KW"/>
</dbReference>
<comment type="similarity">
    <text evidence="3">Belongs to the Nudix hydrolase family. NudC subfamily.</text>
</comment>
<dbReference type="SUPFAM" id="SSF55811">
    <property type="entry name" value="Nudix"/>
    <property type="match status" value="1"/>
</dbReference>
<evidence type="ECO:0000256" key="9">
    <source>
        <dbReference type="ARBA" id="ARBA00023679"/>
    </source>
</evidence>
<dbReference type="CDD" id="cd03429">
    <property type="entry name" value="NUDIX_NADH_pyrophosphatase_Nudt13"/>
    <property type="match status" value="1"/>
</dbReference>
<organism evidence="11 12">
    <name type="scientific">Loigolactobacillus binensis</name>
    <dbReference type="NCBI Taxonomy" id="2559922"/>
    <lineage>
        <taxon>Bacteria</taxon>
        <taxon>Bacillati</taxon>
        <taxon>Bacillota</taxon>
        <taxon>Bacilli</taxon>
        <taxon>Lactobacillales</taxon>
        <taxon>Lactobacillaceae</taxon>
        <taxon>Loigolactobacillus</taxon>
    </lineage>
</organism>
<evidence type="ECO:0000256" key="2">
    <source>
        <dbReference type="ARBA" id="ARBA00001947"/>
    </source>
</evidence>
<keyword evidence="8" id="KW-0520">NAD</keyword>
<dbReference type="Pfam" id="PF09297">
    <property type="entry name" value="Zn_ribbon_NUD"/>
    <property type="match status" value="1"/>
</dbReference>
<dbReference type="PROSITE" id="PS00893">
    <property type="entry name" value="NUDIX_BOX"/>
    <property type="match status" value="1"/>
</dbReference>
<dbReference type="NCBIfam" id="NF001299">
    <property type="entry name" value="PRK00241.1"/>
    <property type="match status" value="1"/>
</dbReference>
<evidence type="ECO:0000256" key="3">
    <source>
        <dbReference type="ARBA" id="ARBA00009595"/>
    </source>
</evidence>
<comment type="cofactor">
    <cofactor evidence="2">
        <name>Zn(2+)</name>
        <dbReference type="ChEBI" id="CHEBI:29105"/>
    </cofactor>
</comment>
<dbReference type="Proteomes" id="UP001597104">
    <property type="component" value="Unassembled WGS sequence"/>
</dbReference>
<proteinExistence type="inferred from homology"/>